<dbReference type="Proteomes" id="UP001500804">
    <property type="component" value="Unassembled WGS sequence"/>
</dbReference>
<sequence>MIARLRSLLFVPGGRPDLLPKVGRARPDAVVVDLEDAVAPDAKDTARAAAVDALTAGRPDAGTVLLRVNPPGTPWHEADVAAAAGAGASGAIDGVVLPKYERADQLAAVWAALPSGARVVVGLETARGVADARPLLAQRPDAAYFGAEDYAADIGGRRTAAGTEVLYARSAVCLAAHLAGVLALDQAVVAVRDADAFRADAGQGRDIGYRGKICLHPVQVAIAHEVFTPSEAEVEHARAVLAAAEQGVGVVDGEMVDAVHVTMARRVLAAADDTAADDTAAGERACGSA</sequence>
<keyword evidence="5" id="KW-0456">Lyase</keyword>
<evidence type="ECO:0000256" key="3">
    <source>
        <dbReference type="ARBA" id="ARBA00022842"/>
    </source>
</evidence>
<name>A0ABP9P8R5_9PSEU</name>
<dbReference type="SUPFAM" id="SSF51621">
    <property type="entry name" value="Phosphoenolpyruvate/pyruvate domain"/>
    <property type="match status" value="1"/>
</dbReference>
<dbReference type="PANTHER" id="PTHR32308:SF0">
    <property type="entry name" value="HPCH_HPAI ALDOLASE_CITRATE LYASE DOMAIN-CONTAINING PROTEIN"/>
    <property type="match status" value="1"/>
</dbReference>
<organism evidence="5 6">
    <name type="scientific">Pseudonocardia adelaidensis</name>
    <dbReference type="NCBI Taxonomy" id="648754"/>
    <lineage>
        <taxon>Bacteria</taxon>
        <taxon>Bacillati</taxon>
        <taxon>Actinomycetota</taxon>
        <taxon>Actinomycetes</taxon>
        <taxon>Pseudonocardiales</taxon>
        <taxon>Pseudonocardiaceae</taxon>
        <taxon>Pseudonocardia</taxon>
    </lineage>
</organism>
<dbReference type="InterPro" id="IPR011206">
    <property type="entry name" value="Citrate_lyase_beta/mcl1/mcl2"/>
</dbReference>
<proteinExistence type="predicted"/>
<dbReference type="GO" id="GO:0016829">
    <property type="term" value="F:lyase activity"/>
    <property type="evidence" value="ECO:0007669"/>
    <property type="project" value="UniProtKB-KW"/>
</dbReference>
<comment type="caution">
    <text evidence="5">The sequence shown here is derived from an EMBL/GenBank/DDBJ whole genome shotgun (WGS) entry which is preliminary data.</text>
</comment>
<evidence type="ECO:0000256" key="2">
    <source>
        <dbReference type="ARBA" id="ARBA00022723"/>
    </source>
</evidence>
<gene>
    <name evidence="5" type="ORF">GCM10023320_82860</name>
</gene>
<evidence type="ECO:0000313" key="5">
    <source>
        <dbReference type="EMBL" id="GAA5142511.1"/>
    </source>
</evidence>
<dbReference type="RefSeq" id="WP_345613398.1">
    <property type="nucleotide sequence ID" value="NZ_BAABJO010000061.1"/>
</dbReference>
<dbReference type="InterPro" id="IPR040442">
    <property type="entry name" value="Pyrv_kinase-like_dom_sf"/>
</dbReference>
<feature type="domain" description="HpcH/HpaI aldolase/citrate lyase" evidence="4">
    <location>
        <begin position="6"/>
        <end position="217"/>
    </location>
</feature>
<dbReference type="EMBL" id="BAABJO010000061">
    <property type="protein sequence ID" value="GAA5142511.1"/>
    <property type="molecule type" value="Genomic_DNA"/>
</dbReference>
<accession>A0ABP9P8R5</accession>
<evidence type="ECO:0000256" key="1">
    <source>
        <dbReference type="ARBA" id="ARBA00001946"/>
    </source>
</evidence>
<keyword evidence="6" id="KW-1185">Reference proteome</keyword>
<dbReference type="PIRSF" id="PIRSF015582">
    <property type="entry name" value="Cit_lyase_B"/>
    <property type="match status" value="1"/>
</dbReference>
<dbReference type="Gene3D" id="3.20.20.60">
    <property type="entry name" value="Phosphoenolpyruvate-binding domains"/>
    <property type="match status" value="1"/>
</dbReference>
<evidence type="ECO:0000259" key="4">
    <source>
        <dbReference type="Pfam" id="PF03328"/>
    </source>
</evidence>
<evidence type="ECO:0000313" key="6">
    <source>
        <dbReference type="Proteomes" id="UP001500804"/>
    </source>
</evidence>
<comment type="cofactor">
    <cofactor evidence="1">
        <name>Mg(2+)</name>
        <dbReference type="ChEBI" id="CHEBI:18420"/>
    </cofactor>
</comment>
<dbReference type="Pfam" id="PF03328">
    <property type="entry name" value="HpcH_HpaI"/>
    <property type="match status" value="1"/>
</dbReference>
<dbReference type="PANTHER" id="PTHR32308">
    <property type="entry name" value="LYASE BETA SUBUNIT, PUTATIVE (AFU_ORTHOLOGUE AFUA_4G13030)-RELATED"/>
    <property type="match status" value="1"/>
</dbReference>
<dbReference type="InterPro" id="IPR015813">
    <property type="entry name" value="Pyrv/PenolPyrv_kinase-like_dom"/>
</dbReference>
<dbReference type="InterPro" id="IPR005000">
    <property type="entry name" value="Aldolase/citrate-lyase_domain"/>
</dbReference>
<reference evidence="6" key="1">
    <citation type="journal article" date="2019" name="Int. J. Syst. Evol. Microbiol.">
        <title>The Global Catalogue of Microorganisms (GCM) 10K type strain sequencing project: providing services to taxonomists for standard genome sequencing and annotation.</title>
        <authorList>
            <consortium name="The Broad Institute Genomics Platform"/>
            <consortium name="The Broad Institute Genome Sequencing Center for Infectious Disease"/>
            <person name="Wu L."/>
            <person name="Ma J."/>
        </authorList>
    </citation>
    <scope>NUCLEOTIDE SEQUENCE [LARGE SCALE GENOMIC DNA]</scope>
    <source>
        <strain evidence="6">JCM 18302</strain>
    </source>
</reference>
<keyword evidence="3" id="KW-0460">Magnesium</keyword>
<protein>
    <submittedName>
        <fullName evidence="5">CoA ester lyase</fullName>
    </submittedName>
</protein>
<keyword evidence="2" id="KW-0479">Metal-binding</keyword>